<reference evidence="4" key="1">
    <citation type="submission" date="2023-08" db="EMBL/GenBank/DDBJ databases">
        <authorList>
            <person name="Chen Y."/>
            <person name="Shah S."/>
            <person name="Dougan E. K."/>
            <person name="Thang M."/>
            <person name="Chan C."/>
        </authorList>
    </citation>
    <scope>NUCLEOTIDE SEQUENCE</scope>
</reference>
<feature type="chain" id="PRO_5041363079" evidence="3">
    <location>
        <begin position="23"/>
        <end position="133"/>
    </location>
</feature>
<dbReference type="EMBL" id="CAUJNA010000835">
    <property type="protein sequence ID" value="CAJ1381687.1"/>
    <property type="molecule type" value="Genomic_DNA"/>
</dbReference>
<comment type="caution">
    <text evidence="4">The sequence shown here is derived from an EMBL/GenBank/DDBJ whole genome shotgun (WGS) entry which is preliminary data.</text>
</comment>
<keyword evidence="3" id="KW-0732">Signal</keyword>
<keyword evidence="5" id="KW-1185">Reference proteome</keyword>
<evidence type="ECO:0000313" key="5">
    <source>
        <dbReference type="Proteomes" id="UP001178507"/>
    </source>
</evidence>
<evidence type="ECO:0000256" key="2">
    <source>
        <dbReference type="SAM" id="Phobius"/>
    </source>
</evidence>
<protein>
    <submittedName>
        <fullName evidence="4">Uncharacterized protein</fullName>
    </submittedName>
</protein>
<feature type="compositionally biased region" description="Basic and acidic residues" evidence="1">
    <location>
        <begin position="60"/>
        <end position="74"/>
    </location>
</feature>
<feature type="transmembrane region" description="Helical" evidence="2">
    <location>
        <begin position="94"/>
        <end position="114"/>
    </location>
</feature>
<dbReference type="Proteomes" id="UP001178507">
    <property type="component" value="Unassembled WGS sequence"/>
</dbReference>
<dbReference type="AlphaFoldDB" id="A0AA36I602"/>
<keyword evidence="2" id="KW-0812">Transmembrane</keyword>
<accession>A0AA36I602</accession>
<evidence type="ECO:0000256" key="1">
    <source>
        <dbReference type="SAM" id="MobiDB-lite"/>
    </source>
</evidence>
<gene>
    <name evidence="4" type="ORF">EVOR1521_LOCUS9288</name>
</gene>
<sequence>MARPRRTSSLVTALLVAALAGAAFVPAFRAESSTKVALRAEGKKRLTLQEVREKEMMKEAAQVKEMQESAERNKYQPGTYVPDDKKEVYEDNPVIFLAPLAAWSLVAGGLYFYANFMNTPKDNFSLLPPELRG</sequence>
<name>A0AA36I602_9DINO</name>
<keyword evidence="2" id="KW-1133">Transmembrane helix</keyword>
<feature type="region of interest" description="Disordered" evidence="1">
    <location>
        <begin position="60"/>
        <end position="84"/>
    </location>
</feature>
<evidence type="ECO:0000256" key="3">
    <source>
        <dbReference type="SAM" id="SignalP"/>
    </source>
</evidence>
<evidence type="ECO:0000313" key="4">
    <source>
        <dbReference type="EMBL" id="CAJ1381687.1"/>
    </source>
</evidence>
<organism evidence="4 5">
    <name type="scientific">Effrenium voratum</name>
    <dbReference type="NCBI Taxonomy" id="2562239"/>
    <lineage>
        <taxon>Eukaryota</taxon>
        <taxon>Sar</taxon>
        <taxon>Alveolata</taxon>
        <taxon>Dinophyceae</taxon>
        <taxon>Suessiales</taxon>
        <taxon>Symbiodiniaceae</taxon>
        <taxon>Effrenium</taxon>
    </lineage>
</organism>
<proteinExistence type="predicted"/>
<feature type="signal peptide" evidence="3">
    <location>
        <begin position="1"/>
        <end position="22"/>
    </location>
</feature>
<keyword evidence="2" id="KW-0472">Membrane</keyword>